<evidence type="ECO:0000313" key="3">
    <source>
        <dbReference type="Proteomes" id="UP001201980"/>
    </source>
</evidence>
<name>A0AAD5WWQ2_9PEZI</name>
<proteinExistence type="predicted"/>
<sequence length="110" mass="12262">MSPSHDSNSSVPDHDALSDLPQSRCSPPSESKPPPLEGGNSEGYERERKTPDAEDSSAAYAPKSDERKAQGGEKKDGERYEKEKKPFNWLPLLESRDGSGKMRTEEQEER</sequence>
<feature type="region of interest" description="Disordered" evidence="1">
    <location>
        <begin position="1"/>
        <end position="110"/>
    </location>
</feature>
<comment type="caution">
    <text evidence="2">The sequence shown here is derived from an EMBL/GenBank/DDBJ whole genome shotgun (WGS) entry which is preliminary data.</text>
</comment>
<dbReference type="Proteomes" id="UP001201980">
    <property type="component" value="Unassembled WGS sequence"/>
</dbReference>
<protein>
    <submittedName>
        <fullName evidence="2">Uncharacterized protein</fullName>
    </submittedName>
</protein>
<gene>
    <name evidence="2" type="ORF">MKZ38_002845</name>
</gene>
<dbReference type="EMBL" id="JAKWBI020000018">
    <property type="protein sequence ID" value="KAJ2906130.1"/>
    <property type="molecule type" value="Genomic_DNA"/>
</dbReference>
<feature type="compositionally biased region" description="Basic and acidic residues" evidence="1">
    <location>
        <begin position="43"/>
        <end position="52"/>
    </location>
</feature>
<accession>A0AAD5WWQ2</accession>
<organism evidence="2 3">
    <name type="scientific">Zalerion maritima</name>
    <dbReference type="NCBI Taxonomy" id="339359"/>
    <lineage>
        <taxon>Eukaryota</taxon>
        <taxon>Fungi</taxon>
        <taxon>Dikarya</taxon>
        <taxon>Ascomycota</taxon>
        <taxon>Pezizomycotina</taxon>
        <taxon>Sordariomycetes</taxon>
        <taxon>Lulworthiomycetidae</taxon>
        <taxon>Lulworthiales</taxon>
        <taxon>Lulworthiaceae</taxon>
        <taxon>Zalerion</taxon>
    </lineage>
</organism>
<keyword evidence="3" id="KW-1185">Reference proteome</keyword>
<evidence type="ECO:0000313" key="2">
    <source>
        <dbReference type="EMBL" id="KAJ2906130.1"/>
    </source>
</evidence>
<feature type="compositionally biased region" description="Polar residues" evidence="1">
    <location>
        <begin position="1"/>
        <end position="11"/>
    </location>
</feature>
<feature type="compositionally biased region" description="Basic and acidic residues" evidence="1">
    <location>
        <begin position="63"/>
        <end position="86"/>
    </location>
</feature>
<feature type="compositionally biased region" description="Basic and acidic residues" evidence="1">
    <location>
        <begin position="94"/>
        <end position="110"/>
    </location>
</feature>
<dbReference type="AlphaFoldDB" id="A0AAD5WWQ2"/>
<evidence type="ECO:0000256" key="1">
    <source>
        <dbReference type="SAM" id="MobiDB-lite"/>
    </source>
</evidence>
<reference evidence="2" key="1">
    <citation type="submission" date="2022-07" db="EMBL/GenBank/DDBJ databases">
        <title>Draft genome sequence of Zalerion maritima ATCC 34329, a (micro)plastics degrading marine fungus.</title>
        <authorList>
            <person name="Paco A."/>
            <person name="Goncalves M.F.M."/>
            <person name="Rocha-Santos T.A.P."/>
            <person name="Alves A."/>
        </authorList>
    </citation>
    <scope>NUCLEOTIDE SEQUENCE</scope>
    <source>
        <strain evidence="2">ATCC 34329</strain>
    </source>
</reference>